<keyword evidence="2" id="KW-1185">Reference proteome</keyword>
<dbReference type="RefSeq" id="WP_147022658.1">
    <property type="nucleotide sequence ID" value="NZ_BJYU01000125.1"/>
</dbReference>
<gene>
    <name evidence="1" type="ORF">MAE02_54860</name>
</gene>
<name>A0A512C0R9_9HYPH</name>
<dbReference type="EMBL" id="BJYU01000125">
    <property type="protein sequence ID" value="GEO17790.1"/>
    <property type="molecule type" value="Genomic_DNA"/>
</dbReference>
<protein>
    <submittedName>
        <fullName evidence="1">Uncharacterized protein</fullName>
    </submittedName>
</protein>
<evidence type="ECO:0000313" key="1">
    <source>
        <dbReference type="EMBL" id="GEO17790.1"/>
    </source>
</evidence>
<accession>A0A512C0R9</accession>
<evidence type="ECO:0000313" key="2">
    <source>
        <dbReference type="Proteomes" id="UP000321085"/>
    </source>
</evidence>
<sequence length="153" mass="17803">MRAKQTITTHDQLLDWLERDLLASEPKRPINSGIVEICLDILVEVRDVGRYRMHSGFWVEMLESIFLYVIDSTSSPQYPVGLIGFGATAWGEIIENGEITIEDVNRILIAILQYDKKLLRTRQVGKHRYLKSTQECVRRYGTEVRVKLRQPER</sequence>
<comment type="caution">
    <text evidence="1">The sequence shown here is derived from an EMBL/GenBank/DDBJ whole genome shotgun (WGS) entry which is preliminary data.</text>
</comment>
<reference evidence="1 2" key="1">
    <citation type="submission" date="2019-07" db="EMBL/GenBank/DDBJ databases">
        <title>Whole genome shotgun sequence of Microvirga aerophila NBRC 106136.</title>
        <authorList>
            <person name="Hosoyama A."/>
            <person name="Uohara A."/>
            <person name="Ohji S."/>
            <person name="Ichikawa N."/>
        </authorList>
    </citation>
    <scope>NUCLEOTIDE SEQUENCE [LARGE SCALE GENOMIC DNA]</scope>
    <source>
        <strain evidence="1 2">NBRC 106136</strain>
    </source>
</reference>
<dbReference type="AlphaFoldDB" id="A0A512C0R9"/>
<organism evidence="1 2">
    <name type="scientific">Microvirga aerophila</name>
    <dbReference type="NCBI Taxonomy" id="670291"/>
    <lineage>
        <taxon>Bacteria</taxon>
        <taxon>Pseudomonadati</taxon>
        <taxon>Pseudomonadota</taxon>
        <taxon>Alphaproteobacteria</taxon>
        <taxon>Hyphomicrobiales</taxon>
        <taxon>Methylobacteriaceae</taxon>
        <taxon>Microvirga</taxon>
    </lineage>
</organism>
<proteinExistence type="predicted"/>
<dbReference type="Proteomes" id="UP000321085">
    <property type="component" value="Unassembled WGS sequence"/>
</dbReference>